<dbReference type="SMART" id="SM00729">
    <property type="entry name" value="Elp3"/>
    <property type="match status" value="1"/>
</dbReference>
<feature type="binding site" evidence="10 11">
    <location>
        <position position="51"/>
    </location>
    <ligand>
        <name>[4Fe-4S] cluster</name>
        <dbReference type="ChEBI" id="CHEBI:49883"/>
        <note>4Fe-4S-S-AdoMet</note>
    </ligand>
</feature>
<comment type="cofactor">
    <cofactor evidence="10 11">
        <name>[4Fe-4S] cluster</name>
        <dbReference type="ChEBI" id="CHEBI:49883"/>
    </cofactor>
    <text evidence="10 11">Binds 1 [4Fe-4S] cluster. The cluster is coordinated with 3 cysteines and an exchangeable S-adenosyl-L-methionine.</text>
</comment>
<dbReference type="InterPro" id="IPR013785">
    <property type="entry name" value="Aldolase_TIM"/>
</dbReference>
<feature type="binding site" evidence="10 11">
    <location>
        <position position="44"/>
    </location>
    <ligand>
        <name>[4Fe-4S] cluster</name>
        <dbReference type="ChEBI" id="CHEBI:49883"/>
        <note>4Fe-4S-S-AdoMet</note>
    </ligand>
</feature>
<keyword evidence="6 10" id="KW-0479">Metal-binding</keyword>
<dbReference type="GO" id="GO:0141093">
    <property type="term" value="F:5-amino-6-(D-ribitylamino)uracil--L-tyrosine 4-hydroxyphenyl transferase activity"/>
    <property type="evidence" value="ECO:0007669"/>
    <property type="project" value="UniProtKB-EC"/>
</dbReference>
<evidence type="ECO:0000256" key="3">
    <source>
        <dbReference type="ARBA" id="ARBA00022485"/>
    </source>
</evidence>
<feature type="binding site" evidence="12">
    <location>
        <position position="152"/>
    </location>
    <ligand>
        <name>S-adenosyl-L-methionine</name>
        <dbReference type="ChEBI" id="CHEBI:59789"/>
    </ligand>
</feature>
<evidence type="ECO:0000256" key="8">
    <source>
        <dbReference type="ARBA" id="ARBA00023014"/>
    </source>
</evidence>
<evidence type="ECO:0000259" key="13">
    <source>
        <dbReference type="PROSITE" id="PS51918"/>
    </source>
</evidence>
<dbReference type="InterPro" id="IPR045567">
    <property type="entry name" value="CofH/MnqC-like_C"/>
</dbReference>
<feature type="domain" description="Radical SAM core" evidence="13">
    <location>
        <begin position="30"/>
        <end position="261"/>
    </location>
</feature>
<dbReference type="AlphaFoldDB" id="A0A284VNM2"/>
<dbReference type="InterPro" id="IPR006638">
    <property type="entry name" value="Elp3/MiaA/NifB-like_rSAM"/>
</dbReference>
<dbReference type="GO" id="GO:0044689">
    <property type="term" value="F:7,8-didemethyl-8-hydroxy-5-deazariboflavin synthase activity"/>
    <property type="evidence" value="ECO:0007669"/>
    <property type="project" value="TreeGrafter"/>
</dbReference>
<evidence type="ECO:0000256" key="12">
    <source>
        <dbReference type="PIRSR" id="PIRSR004762-2"/>
    </source>
</evidence>
<dbReference type="PANTHER" id="PTHR43076:SF1">
    <property type="entry name" value="LIPOYL SYNTHASE 2"/>
    <property type="match status" value="1"/>
</dbReference>
<dbReference type="PANTHER" id="PTHR43076">
    <property type="entry name" value="FO SYNTHASE (COFH)"/>
    <property type="match status" value="1"/>
</dbReference>
<dbReference type="InterPro" id="IPR007197">
    <property type="entry name" value="rSAM"/>
</dbReference>
<evidence type="ECO:0000313" key="15">
    <source>
        <dbReference type="Proteomes" id="UP000218615"/>
    </source>
</evidence>
<dbReference type="SFLD" id="SFLDF00343">
    <property type="entry name" value="aminofutalosine_synthase_(mqnE"/>
    <property type="match status" value="1"/>
</dbReference>
<dbReference type="NCBIfam" id="TIGR00423">
    <property type="entry name" value="CofH family radical SAM protein"/>
    <property type="match status" value="1"/>
</dbReference>
<protein>
    <recommendedName>
        <fullName evidence="2 10">5-amino-6-(D-ribitylamino)uracil--L-tyrosine 4-hydroxyphenyl transferase</fullName>
        <ecNumber evidence="2 10">2.5.1.147</ecNumber>
    </recommendedName>
    <alternativeName>
        <fullName evidence="10">FO synthase subunit 2</fullName>
    </alternativeName>
</protein>
<evidence type="ECO:0000256" key="5">
    <source>
        <dbReference type="ARBA" id="ARBA00022691"/>
    </source>
</evidence>
<dbReference type="EC" id="2.5.1.147" evidence="2 10"/>
<keyword evidence="15" id="KW-1185">Reference proteome</keyword>
<dbReference type="HAMAP" id="MF_01612">
    <property type="entry name" value="FO_synth_sub2"/>
    <property type="match status" value="1"/>
</dbReference>
<dbReference type="SFLD" id="SFLDS00029">
    <property type="entry name" value="Radical_SAM"/>
    <property type="match status" value="1"/>
</dbReference>
<feature type="binding site" evidence="12">
    <location>
        <position position="217"/>
    </location>
    <ligand>
        <name>(3R)-3-methyl-D-ornithine</name>
        <dbReference type="ChEBI" id="CHEBI:64642"/>
    </ligand>
</feature>
<organism evidence="14 15">
    <name type="scientific">Candidatus Methanoperedens nitratireducens</name>
    <dbReference type="NCBI Taxonomy" id="1392998"/>
    <lineage>
        <taxon>Archaea</taxon>
        <taxon>Methanobacteriati</taxon>
        <taxon>Methanobacteriota</taxon>
        <taxon>Stenosarchaea group</taxon>
        <taxon>Methanomicrobia</taxon>
        <taxon>Methanosarcinales</taxon>
        <taxon>ANME-2 cluster</taxon>
        <taxon>Candidatus Methanoperedentaceae</taxon>
        <taxon>Candidatus Methanoperedens</taxon>
    </lineage>
</organism>
<gene>
    <name evidence="10 14" type="primary">cofH</name>
    <name evidence="14" type="ORF">MNV_2070008</name>
</gene>
<dbReference type="InterPro" id="IPR019940">
    <property type="entry name" value="CofH_family"/>
</dbReference>
<dbReference type="Proteomes" id="UP000218615">
    <property type="component" value="Unassembled WGS sequence"/>
</dbReference>
<feature type="binding site" evidence="12">
    <location>
        <position position="116"/>
    </location>
    <ligand>
        <name>(3R)-3-methyl-D-ornithine</name>
        <dbReference type="ChEBI" id="CHEBI:64642"/>
    </ligand>
</feature>
<dbReference type="SFLD" id="SFLDF00293">
    <property type="entry name" value="((2_3_4_5-tetrahydroxypentyl)a"/>
    <property type="match status" value="1"/>
</dbReference>
<keyword evidence="5 10" id="KW-0949">S-adenosyl-L-methionine</keyword>
<proteinExistence type="inferred from homology"/>
<dbReference type="NCBIfam" id="NF005609">
    <property type="entry name" value="PRK07360.1"/>
    <property type="match status" value="1"/>
</dbReference>
<dbReference type="GO" id="GO:0051539">
    <property type="term" value="F:4 iron, 4 sulfur cluster binding"/>
    <property type="evidence" value="ECO:0007669"/>
    <property type="project" value="UniProtKB-KW"/>
</dbReference>
<dbReference type="SFLD" id="SFLDG01389">
    <property type="entry name" value="menaquinone_synthsis_involved"/>
    <property type="match status" value="1"/>
</dbReference>
<dbReference type="Pfam" id="PF04055">
    <property type="entry name" value="Radical_SAM"/>
    <property type="match status" value="1"/>
</dbReference>
<evidence type="ECO:0000256" key="6">
    <source>
        <dbReference type="ARBA" id="ARBA00022723"/>
    </source>
</evidence>
<dbReference type="NCBIfam" id="TIGR03551">
    <property type="entry name" value="F420_cofH"/>
    <property type="match status" value="1"/>
</dbReference>
<keyword evidence="3 10" id="KW-0004">4Fe-4S</keyword>
<dbReference type="PIRSF" id="PIRSF004762">
    <property type="entry name" value="CHP00423"/>
    <property type="match status" value="1"/>
</dbReference>
<keyword evidence="7 10" id="KW-0408">Iron</keyword>
<comment type="function">
    <text evidence="10">Catalyzes the radical-mediated synthesis of 5-amino-5-(4-hydroxybenzyl)-6-(D-ribitylimino)-5,6-dihydrouracil from 5-amino-6-(D-ribitylamino)uracil and L-tyrosine.</text>
</comment>
<evidence type="ECO:0000256" key="1">
    <source>
        <dbReference type="ARBA" id="ARBA00004712"/>
    </source>
</evidence>
<comment type="pathway">
    <text evidence="1 10">Cofactor biosynthesis; coenzyme F0 biosynthesis.</text>
</comment>
<evidence type="ECO:0000256" key="4">
    <source>
        <dbReference type="ARBA" id="ARBA00022679"/>
    </source>
</evidence>
<evidence type="ECO:0000256" key="10">
    <source>
        <dbReference type="HAMAP-Rule" id="MF_01612"/>
    </source>
</evidence>
<dbReference type="SFLD" id="SFLDG01388">
    <property type="entry name" value="7_8-didemethyl-8-hydroxy-5-dea"/>
    <property type="match status" value="1"/>
</dbReference>
<dbReference type="SUPFAM" id="SSF102114">
    <property type="entry name" value="Radical SAM enzymes"/>
    <property type="match status" value="1"/>
</dbReference>
<evidence type="ECO:0000256" key="7">
    <source>
        <dbReference type="ARBA" id="ARBA00023004"/>
    </source>
</evidence>
<comment type="subunit">
    <text evidence="10">The FO synthase complex consists of two subunits, CofG and CofH.</text>
</comment>
<dbReference type="InterPro" id="IPR058240">
    <property type="entry name" value="rSAM_sf"/>
</dbReference>
<dbReference type="CDD" id="cd01335">
    <property type="entry name" value="Radical_SAM"/>
    <property type="match status" value="1"/>
</dbReference>
<sequence length="336" mass="37663">MQDALDLYKAPSFLFSLADTLRKQAAGDKVTYVINRNINFTNICTGTCKFCAFRKHDGYILSIPEILEKTRAAVALNATEVCIQGGLLPDWDVSNYCEILENIREEFPQLHIHAFSPMEVFHAARNGNMSVKETLSCLKKSGLGSMPGTAAEILVDRVREEICPDKLTTHEWIDVVRTAHRSGIPTTATIMYGHIETLEERIEHLVVIRELQKKTGRFTEFVPLPFMPSNNRLGTGLQSSNEVEDMKFHALARVFLYPYIRNIQVSWVKLGRKLAQSALNFGANDLGGTLMEENISKSAGAANGEYMAPAEFEQLIRGINRVPQQRDTLYNPVNGL</sequence>
<dbReference type="Gene3D" id="3.20.20.70">
    <property type="entry name" value="Aldolase class I"/>
    <property type="match status" value="1"/>
</dbReference>
<dbReference type="UniPathway" id="UPA00072"/>
<dbReference type="STRING" id="1392998.ANME2D_00698"/>
<dbReference type="EMBL" id="FZMP01000121">
    <property type="protein sequence ID" value="SNQ60885.1"/>
    <property type="molecule type" value="Genomic_DNA"/>
</dbReference>
<dbReference type="InterPro" id="IPR020050">
    <property type="entry name" value="FO_synthase_su2"/>
</dbReference>
<evidence type="ECO:0000256" key="11">
    <source>
        <dbReference type="PIRSR" id="PIRSR004762-1"/>
    </source>
</evidence>
<keyword evidence="8 10" id="KW-0411">Iron-sulfur</keyword>
<dbReference type="GO" id="GO:0005506">
    <property type="term" value="F:iron ion binding"/>
    <property type="evidence" value="ECO:0007669"/>
    <property type="project" value="UniProtKB-UniRule"/>
</dbReference>
<comment type="catalytic activity">
    <reaction evidence="9 10">
        <text>5-amino-6-(D-ribitylamino)uracil + L-tyrosine + S-adenosyl-L-methionine = 5-amino-5-(4-hydroxybenzyl)-6-(D-ribitylimino)-5,6-dihydrouracil + 2-iminoacetate + 5'-deoxyadenosine + L-methionine + H(+)</text>
        <dbReference type="Rhea" id="RHEA:55200"/>
        <dbReference type="ChEBI" id="CHEBI:15378"/>
        <dbReference type="ChEBI" id="CHEBI:15934"/>
        <dbReference type="ChEBI" id="CHEBI:17319"/>
        <dbReference type="ChEBI" id="CHEBI:57844"/>
        <dbReference type="ChEBI" id="CHEBI:58315"/>
        <dbReference type="ChEBI" id="CHEBI:59789"/>
        <dbReference type="ChEBI" id="CHEBI:77846"/>
        <dbReference type="ChEBI" id="CHEBI:85936"/>
        <dbReference type="EC" id="2.5.1.147"/>
    </reaction>
</comment>
<dbReference type="Pfam" id="PF19288">
    <property type="entry name" value="CofH_C"/>
    <property type="match status" value="1"/>
</dbReference>
<dbReference type="SFLD" id="SFLDG01064">
    <property type="entry name" value="F420__menaquinone_cofactor_bio"/>
    <property type="match status" value="1"/>
</dbReference>
<comment type="similarity">
    <text evidence="10">Belongs to the radical SAM superfamily. CofH family.</text>
</comment>
<evidence type="ECO:0000256" key="2">
    <source>
        <dbReference type="ARBA" id="ARBA00012289"/>
    </source>
</evidence>
<feature type="binding site" evidence="12">
    <location>
        <position position="266"/>
    </location>
    <ligand>
        <name>(3R)-3-methyl-D-ornithine</name>
        <dbReference type="ChEBI" id="CHEBI:64642"/>
    </ligand>
</feature>
<reference evidence="15" key="1">
    <citation type="submission" date="2017-06" db="EMBL/GenBank/DDBJ databases">
        <authorList>
            <person name="Cremers G."/>
        </authorList>
    </citation>
    <scope>NUCLEOTIDE SEQUENCE [LARGE SCALE GENOMIC DNA]</scope>
</reference>
<feature type="binding site" evidence="10 11">
    <location>
        <position position="48"/>
    </location>
    <ligand>
        <name>[4Fe-4S] cluster</name>
        <dbReference type="ChEBI" id="CHEBI:49883"/>
        <note>4Fe-4S-S-AdoMet</note>
    </ligand>
</feature>
<keyword evidence="4 10" id="KW-0808">Transferase</keyword>
<dbReference type="PROSITE" id="PS51918">
    <property type="entry name" value="RADICAL_SAM"/>
    <property type="match status" value="1"/>
</dbReference>
<evidence type="ECO:0000256" key="9">
    <source>
        <dbReference type="ARBA" id="ARBA00048468"/>
    </source>
</evidence>
<accession>A0A284VNM2</accession>
<dbReference type="InterPro" id="IPR034405">
    <property type="entry name" value="F420"/>
</dbReference>
<dbReference type="SFLD" id="SFLDF00342">
    <property type="entry name" value="cyclic_dehypoxanthine_futalosi"/>
    <property type="match status" value="1"/>
</dbReference>
<name>A0A284VNM2_9EURY</name>
<feature type="binding site" evidence="12">
    <location>
        <position position="50"/>
    </location>
    <ligand>
        <name>S-adenosyl-L-methionine</name>
        <dbReference type="ChEBI" id="CHEBI:59789"/>
    </ligand>
</feature>
<evidence type="ECO:0000313" key="14">
    <source>
        <dbReference type="EMBL" id="SNQ60885.1"/>
    </source>
</evidence>